<dbReference type="PANTHER" id="PTHR30634">
    <property type="entry name" value="OUTER MEMBRANE LOLAB LIPOPROTEIN INSERTION APPARATUS"/>
    <property type="match status" value="1"/>
</dbReference>
<evidence type="ECO:0000313" key="3">
    <source>
        <dbReference type="Proteomes" id="UP000733611"/>
    </source>
</evidence>
<dbReference type="PANTHER" id="PTHR30634:SF16">
    <property type="entry name" value="OUTER-MEMBRANE LIPOPROTEIN LOLB"/>
    <property type="match status" value="1"/>
</dbReference>
<dbReference type="Pfam" id="PF05762">
    <property type="entry name" value="VWA_CoxE"/>
    <property type="match status" value="1"/>
</dbReference>
<dbReference type="EMBL" id="JAHLFE010000187">
    <property type="protein sequence ID" value="MBU3845017.1"/>
    <property type="molecule type" value="Genomic_DNA"/>
</dbReference>
<comment type="caution">
    <text evidence="2">The sequence shown here is derived from an EMBL/GenBank/DDBJ whole genome shotgun (WGS) entry which is preliminary data.</text>
</comment>
<dbReference type="CDD" id="cd01462">
    <property type="entry name" value="VWA_YIEM_type"/>
    <property type="match status" value="1"/>
</dbReference>
<feature type="region of interest" description="Disordered" evidence="1">
    <location>
        <begin position="15"/>
        <end position="45"/>
    </location>
</feature>
<dbReference type="AlphaFoldDB" id="A0A948THU0"/>
<accession>A0A948THU0</accession>
<dbReference type="Gene3D" id="3.40.50.410">
    <property type="entry name" value="von Willebrand factor, type A domain"/>
    <property type="match status" value="1"/>
</dbReference>
<feature type="compositionally biased region" description="Basic residues" evidence="1">
    <location>
        <begin position="77"/>
        <end position="90"/>
    </location>
</feature>
<dbReference type="InterPro" id="IPR050458">
    <property type="entry name" value="LolB"/>
</dbReference>
<name>A0A948THU0_9GAMM</name>
<organism evidence="2 3">
    <name type="scientific">Candidatus Anaerobiospirillum pullicola</name>
    <dbReference type="NCBI Taxonomy" id="2838451"/>
    <lineage>
        <taxon>Bacteria</taxon>
        <taxon>Pseudomonadati</taxon>
        <taxon>Pseudomonadota</taxon>
        <taxon>Gammaproteobacteria</taxon>
        <taxon>Aeromonadales</taxon>
        <taxon>Succinivibrionaceae</taxon>
        <taxon>Anaerobiospirillum</taxon>
    </lineage>
</organism>
<feature type="region of interest" description="Disordered" evidence="1">
    <location>
        <begin position="77"/>
        <end position="103"/>
    </location>
</feature>
<dbReference type="InterPro" id="IPR008912">
    <property type="entry name" value="Uncharacterised_CoxE"/>
</dbReference>
<gene>
    <name evidence="2" type="ORF">H9847_09200</name>
</gene>
<dbReference type="InterPro" id="IPR036465">
    <property type="entry name" value="vWFA_dom_sf"/>
</dbReference>
<dbReference type="Proteomes" id="UP000733611">
    <property type="component" value="Unassembled WGS sequence"/>
</dbReference>
<evidence type="ECO:0000313" key="2">
    <source>
        <dbReference type="EMBL" id="MBU3845017.1"/>
    </source>
</evidence>
<proteinExistence type="predicted"/>
<reference evidence="2" key="1">
    <citation type="journal article" date="2021" name="PeerJ">
        <title>Extensive microbial diversity within the chicken gut microbiome revealed by metagenomics and culture.</title>
        <authorList>
            <person name="Gilroy R."/>
            <person name="Ravi A."/>
            <person name="Getino M."/>
            <person name="Pursley I."/>
            <person name="Horton D.L."/>
            <person name="Alikhan N.F."/>
            <person name="Baker D."/>
            <person name="Gharbi K."/>
            <person name="Hall N."/>
            <person name="Watson M."/>
            <person name="Adriaenssens E.M."/>
            <person name="Foster-Nyarko E."/>
            <person name="Jarju S."/>
            <person name="Secka A."/>
            <person name="Antonio M."/>
            <person name="Oren A."/>
            <person name="Chaudhuri R.R."/>
            <person name="La Ragione R."/>
            <person name="Hildebrand F."/>
            <person name="Pallen M.J."/>
        </authorList>
    </citation>
    <scope>NUCLEOTIDE SEQUENCE</scope>
    <source>
        <strain evidence="2">378</strain>
    </source>
</reference>
<dbReference type="SUPFAM" id="SSF53300">
    <property type="entry name" value="vWA-like"/>
    <property type="match status" value="1"/>
</dbReference>
<reference evidence="2" key="2">
    <citation type="submission" date="2021-04" db="EMBL/GenBank/DDBJ databases">
        <authorList>
            <person name="Gilroy R."/>
        </authorList>
    </citation>
    <scope>NUCLEOTIDE SEQUENCE</scope>
    <source>
        <strain evidence="2">378</strain>
    </source>
</reference>
<protein>
    <submittedName>
        <fullName evidence="2">VWA domain-containing protein</fullName>
    </submittedName>
</protein>
<evidence type="ECO:0000256" key="1">
    <source>
        <dbReference type="SAM" id="MobiDB-lite"/>
    </source>
</evidence>
<sequence length="435" mass="47776">MAQDSTQEITGLKRWRLILGGEQQGSNGSGGEGMGDELRDGGAGFTDGTGVSLTGHDAQLDMALSALYDKQMYRYGRRSSGKSKGKKRGKGSASRGLASRGADLSPSAPYVAKWLHDIRELFPTSTVQMLQQDAISRLDLEELLAEREMLESVVPDVHLISTLLNYKEMIPEENKDLVRQVISHVVAELMAKLQLHTVQALKGALNKAVRRRHPRVQDINWDATIRKNLQHYQPSLNTIIPEELIGYGRKGRKLKDVILCIDQSGSMAESVIFASVFGAIMASMPALSTRLICFDTSVVDWTDHMSDPVDILWGVQLGGGTDINQAVTYGQSLVHRPDDTIIVVITDLEEGGDSKKMLKRFAELVESGVQVIVLLALSDDGAPSYDQDMAKKLMAMGICCFACTPDKFPDMMAAAINKQDMSLWVSQNIRATHKI</sequence>